<evidence type="ECO:0000313" key="2">
    <source>
        <dbReference type="Proteomes" id="UP000005268"/>
    </source>
</evidence>
<gene>
    <name evidence="1" type="ORF">YSA_03686</name>
</gene>
<dbReference type="Proteomes" id="UP000005268">
    <property type="component" value="Chromosome"/>
</dbReference>
<accession>I3UTD7</accession>
<organism evidence="1 2">
    <name type="scientific">Pseudomonas putida ND6</name>
    <dbReference type="NCBI Taxonomy" id="231023"/>
    <lineage>
        <taxon>Bacteria</taxon>
        <taxon>Pseudomonadati</taxon>
        <taxon>Pseudomonadota</taxon>
        <taxon>Gammaproteobacteria</taxon>
        <taxon>Pseudomonadales</taxon>
        <taxon>Pseudomonadaceae</taxon>
        <taxon>Pseudomonas</taxon>
    </lineage>
</organism>
<reference evidence="1 2" key="1">
    <citation type="journal article" date="2012" name="J. Bacteriol.">
        <title>Complete Genome Sequence of the Naphthalene-Degrading Pseudomonas putida Strain ND6.</title>
        <authorList>
            <person name="Li S."/>
            <person name="Zhao H."/>
            <person name="Li Y."/>
            <person name="Niu S."/>
            <person name="Cai B."/>
        </authorList>
    </citation>
    <scope>NUCLEOTIDE SEQUENCE [LARGE SCALE GENOMIC DNA]</scope>
    <source>
        <strain evidence="1 2">ND6</strain>
    </source>
</reference>
<proteinExistence type="predicted"/>
<dbReference type="AlphaFoldDB" id="I3UTD7"/>
<protein>
    <submittedName>
        <fullName evidence="1">Uncharacterized protein</fullName>
    </submittedName>
</protein>
<dbReference type="EMBL" id="CP003588">
    <property type="protein sequence ID" value="AFK68758.1"/>
    <property type="molecule type" value="Genomic_DNA"/>
</dbReference>
<dbReference type="HOGENOM" id="CLU_3366695_0_0_6"/>
<sequence length="35" mass="4256">MKRWGSMGAFKVVFSRSTAMELNSRITLEWQWRKH</sequence>
<dbReference type="KEGG" id="ppi:YSA_03686"/>
<evidence type="ECO:0000313" key="1">
    <source>
        <dbReference type="EMBL" id="AFK68758.1"/>
    </source>
</evidence>
<name>I3UTD7_PSEPU</name>